<name>A0ABT2B178_9ACTN</name>
<gene>
    <name evidence="2" type="ORF">NX794_13780</name>
</gene>
<keyword evidence="3" id="KW-1185">Reference proteome</keyword>
<protein>
    <submittedName>
        <fullName evidence="2">DUF2269 domain-containing protein</fullName>
    </submittedName>
</protein>
<feature type="transmembrane region" description="Helical" evidence="1">
    <location>
        <begin position="7"/>
        <end position="25"/>
    </location>
</feature>
<reference evidence="2 3" key="1">
    <citation type="submission" date="2022-08" db="EMBL/GenBank/DDBJ databases">
        <authorList>
            <person name="Somphong A."/>
            <person name="Phongsopitanun W."/>
        </authorList>
    </citation>
    <scope>NUCLEOTIDE SEQUENCE [LARGE SCALE GENOMIC DNA]</scope>
    <source>
        <strain evidence="2 3">LP11</strain>
    </source>
</reference>
<evidence type="ECO:0000313" key="3">
    <source>
        <dbReference type="Proteomes" id="UP001205612"/>
    </source>
</evidence>
<feature type="transmembrane region" description="Helical" evidence="1">
    <location>
        <begin position="37"/>
        <end position="61"/>
    </location>
</feature>
<keyword evidence="1" id="KW-1133">Transmembrane helix</keyword>
<organism evidence="2 3">
    <name type="scientific">Streptomyces pyxinicus</name>
    <dbReference type="NCBI Taxonomy" id="2970331"/>
    <lineage>
        <taxon>Bacteria</taxon>
        <taxon>Bacillati</taxon>
        <taxon>Actinomycetota</taxon>
        <taxon>Actinomycetes</taxon>
        <taxon>Kitasatosporales</taxon>
        <taxon>Streptomycetaceae</taxon>
        <taxon>Streptomyces</taxon>
    </lineage>
</organism>
<dbReference type="Proteomes" id="UP001205612">
    <property type="component" value="Unassembled WGS sequence"/>
</dbReference>
<evidence type="ECO:0000256" key="1">
    <source>
        <dbReference type="SAM" id="Phobius"/>
    </source>
</evidence>
<feature type="transmembrane region" description="Helical" evidence="1">
    <location>
        <begin position="73"/>
        <end position="93"/>
    </location>
</feature>
<evidence type="ECO:0000313" key="2">
    <source>
        <dbReference type="EMBL" id="MCS0602269.1"/>
    </source>
</evidence>
<keyword evidence="1" id="KW-0812">Transmembrane</keyword>
<sequence>MHVVTSVGWVGLSLSMAVLAVMGYTTRDAAIAKGVYYAMYVFDDTSVTVFSVTAAVTGILLSCGTKWGLLLHWWIVVKWVITLFMTVFAWFVIHPVVMAASERTAGADGSPPEPGAAGDFLLWSVPLLFVLLTVAAVVSVYKPWGRTARGRRARPAGGRG</sequence>
<proteinExistence type="predicted"/>
<dbReference type="RefSeq" id="WP_258778780.1">
    <property type="nucleotide sequence ID" value="NZ_JANUGP010000008.1"/>
</dbReference>
<keyword evidence="1" id="KW-0472">Membrane</keyword>
<feature type="transmembrane region" description="Helical" evidence="1">
    <location>
        <begin position="120"/>
        <end position="141"/>
    </location>
</feature>
<dbReference type="EMBL" id="JANUGP010000008">
    <property type="protein sequence ID" value="MCS0602269.1"/>
    <property type="molecule type" value="Genomic_DNA"/>
</dbReference>
<comment type="caution">
    <text evidence="2">The sequence shown here is derived from an EMBL/GenBank/DDBJ whole genome shotgun (WGS) entry which is preliminary data.</text>
</comment>
<accession>A0ABT2B178</accession>